<organism evidence="1 2">
    <name type="scientific">Parasponia andersonii</name>
    <name type="common">Sponia andersonii</name>
    <dbReference type="NCBI Taxonomy" id="3476"/>
    <lineage>
        <taxon>Eukaryota</taxon>
        <taxon>Viridiplantae</taxon>
        <taxon>Streptophyta</taxon>
        <taxon>Embryophyta</taxon>
        <taxon>Tracheophyta</taxon>
        <taxon>Spermatophyta</taxon>
        <taxon>Magnoliopsida</taxon>
        <taxon>eudicotyledons</taxon>
        <taxon>Gunneridae</taxon>
        <taxon>Pentapetalae</taxon>
        <taxon>rosids</taxon>
        <taxon>fabids</taxon>
        <taxon>Rosales</taxon>
        <taxon>Cannabaceae</taxon>
        <taxon>Parasponia</taxon>
    </lineage>
</organism>
<accession>A0A2P5ADQ5</accession>
<dbReference type="EMBL" id="JXTB01000647">
    <property type="protein sequence ID" value="PON34684.1"/>
    <property type="molecule type" value="Genomic_DNA"/>
</dbReference>
<sequence>MAKIRLLRTIFNLISLSNSLVLVRLLTALRSRNSSSDLGWDDLTLCPKLRIATTTVSCPARLQEAVGGPLDAWIAYLSKTCLRVLNALSYDFSTSSECIACLRYHDHTIVVAVNIMFSLARANWVMRALEKLGTRRWMNRLLYGQEDKILWIGSEGDDDDDIPTEAYLNEASE</sequence>
<dbReference type="Proteomes" id="UP000237105">
    <property type="component" value="Unassembled WGS sequence"/>
</dbReference>
<name>A0A2P5ADQ5_PARAD</name>
<comment type="caution">
    <text evidence="1">The sequence shown here is derived from an EMBL/GenBank/DDBJ whole genome shotgun (WGS) entry which is preliminary data.</text>
</comment>
<dbReference type="AlphaFoldDB" id="A0A2P5ADQ5"/>
<evidence type="ECO:0000313" key="1">
    <source>
        <dbReference type="EMBL" id="PON34684.1"/>
    </source>
</evidence>
<proteinExistence type="predicted"/>
<reference evidence="2" key="1">
    <citation type="submission" date="2016-06" db="EMBL/GenBank/DDBJ databases">
        <title>Parallel loss of symbiosis genes in relatives of nitrogen-fixing non-legume Parasponia.</title>
        <authorList>
            <person name="Van Velzen R."/>
            <person name="Holmer R."/>
            <person name="Bu F."/>
            <person name="Rutten L."/>
            <person name="Van Zeijl A."/>
            <person name="Liu W."/>
            <person name="Santuari L."/>
            <person name="Cao Q."/>
            <person name="Sharma T."/>
            <person name="Shen D."/>
            <person name="Roswanjaya Y."/>
            <person name="Wardhani T."/>
            <person name="Kalhor M.S."/>
            <person name="Jansen J."/>
            <person name="Van den Hoogen J."/>
            <person name="Gungor B."/>
            <person name="Hartog M."/>
            <person name="Hontelez J."/>
            <person name="Verver J."/>
            <person name="Yang W.-C."/>
            <person name="Schijlen E."/>
            <person name="Repin R."/>
            <person name="Schilthuizen M."/>
            <person name="Schranz E."/>
            <person name="Heidstra R."/>
            <person name="Miyata K."/>
            <person name="Fedorova E."/>
            <person name="Kohlen W."/>
            <person name="Bisseling T."/>
            <person name="Smit S."/>
            <person name="Geurts R."/>
        </authorList>
    </citation>
    <scope>NUCLEOTIDE SEQUENCE [LARGE SCALE GENOMIC DNA]</scope>
    <source>
        <strain evidence="2">cv. WU1-14</strain>
    </source>
</reference>
<gene>
    <name evidence="1" type="ORF">PanWU01x14_342360</name>
</gene>
<evidence type="ECO:0000313" key="2">
    <source>
        <dbReference type="Proteomes" id="UP000237105"/>
    </source>
</evidence>
<keyword evidence="2" id="KW-1185">Reference proteome</keyword>
<protein>
    <submittedName>
        <fullName evidence="1">Uncharacterized protein</fullName>
    </submittedName>
</protein>